<dbReference type="GO" id="GO:0003729">
    <property type="term" value="F:mRNA binding"/>
    <property type="evidence" value="ECO:0007669"/>
    <property type="project" value="TreeGrafter"/>
</dbReference>
<organism evidence="4 5">
    <name type="scientific">Dipteronia sinensis</name>
    <dbReference type="NCBI Taxonomy" id="43782"/>
    <lineage>
        <taxon>Eukaryota</taxon>
        <taxon>Viridiplantae</taxon>
        <taxon>Streptophyta</taxon>
        <taxon>Embryophyta</taxon>
        <taxon>Tracheophyta</taxon>
        <taxon>Spermatophyta</taxon>
        <taxon>Magnoliopsida</taxon>
        <taxon>eudicotyledons</taxon>
        <taxon>Gunneridae</taxon>
        <taxon>Pentapetalae</taxon>
        <taxon>rosids</taxon>
        <taxon>malvids</taxon>
        <taxon>Sapindales</taxon>
        <taxon>Sapindaceae</taxon>
        <taxon>Hippocastanoideae</taxon>
        <taxon>Acereae</taxon>
        <taxon>Dipteronia</taxon>
    </lineage>
</organism>
<dbReference type="InterPro" id="IPR000504">
    <property type="entry name" value="RRM_dom"/>
</dbReference>
<evidence type="ECO:0000256" key="2">
    <source>
        <dbReference type="PROSITE-ProRule" id="PRU00176"/>
    </source>
</evidence>
<keyword evidence="5" id="KW-1185">Reference proteome</keyword>
<dbReference type="SUPFAM" id="SSF54928">
    <property type="entry name" value="RNA-binding domain, RBD"/>
    <property type="match status" value="1"/>
</dbReference>
<name>A0AAE0B7V5_9ROSI</name>
<proteinExistence type="predicted"/>
<dbReference type="SMART" id="SM00360">
    <property type="entry name" value="RRM"/>
    <property type="match status" value="2"/>
</dbReference>
<evidence type="ECO:0000259" key="3">
    <source>
        <dbReference type="PROSITE" id="PS50102"/>
    </source>
</evidence>
<keyword evidence="1 2" id="KW-0694">RNA-binding</keyword>
<dbReference type="Proteomes" id="UP001281410">
    <property type="component" value="Unassembled WGS sequence"/>
</dbReference>
<reference evidence="4" key="1">
    <citation type="journal article" date="2023" name="Plant J.">
        <title>Genome sequences and population genomics provide insights into the demographic history, inbreeding, and mutation load of two 'living fossil' tree species of Dipteronia.</title>
        <authorList>
            <person name="Feng Y."/>
            <person name="Comes H.P."/>
            <person name="Chen J."/>
            <person name="Zhu S."/>
            <person name="Lu R."/>
            <person name="Zhang X."/>
            <person name="Li P."/>
            <person name="Qiu J."/>
            <person name="Olsen K.M."/>
            <person name="Qiu Y."/>
        </authorList>
    </citation>
    <scope>NUCLEOTIDE SEQUENCE</scope>
    <source>
        <strain evidence="4">NBL</strain>
    </source>
</reference>
<dbReference type="GO" id="GO:1901259">
    <property type="term" value="P:chloroplast rRNA processing"/>
    <property type="evidence" value="ECO:0007669"/>
    <property type="project" value="TreeGrafter"/>
</dbReference>
<accession>A0AAE0B7V5</accession>
<protein>
    <recommendedName>
        <fullName evidence="3">RRM domain-containing protein</fullName>
    </recommendedName>
</protein>
<dbReference type="EMBL" id="JANJYJ010000001">
    <property type="protein sequence ID" value="KAK3230955.1"/>
    <property type="molecule type" value="Genomic_DNA"/>
</dbReference>
<dbReference type="GO" id="GO:0009535">
    <property type="term" value="C:chloroplast thylakoid membrane"/>
    <property type="evidence" value="ECO:0007669"/>
    <property type="project" value="TreeGrafter"/>
</dbReference>
<comment type="caution">
    <text evidence="4">The sequence shown here is derived from an EMBL/GenBank/DDBJ whole genome shotgun (WGS) entry which is preliminary data.</text>
</comment>
<dbReference type="Gene3D" id="3.30.70.330">
    <property type="match status" value="2"/>
</dbReference>
<dbReference type="InterPro" id="IPR050502">
    <property type="entry name" value="Euk_RNA-bind_prot"/>
</dbReference>
<dbReference type="Pfam" id="PF00076">
    <property type="entry name" value="RRM_1"/>
    <property type="match status" value="2"/>
</dbReference>
<dbReference type="PROSITE" id="PS50102">
    <property type="entry name" value="RRM"/>
    <property type="match status" value="2"/>
</dbReference>
<evidence type="ECO:0000313" key="4">
    <source>
        <dbReference type="EMBL" id="KAK3230955.1"/>
    </source>
</evidence>
<evidence type="ECO:0000256" key="1">
    <source>
        <dbReference type="ARBA" id="ARBA00022884"/>
    </source>
</evidence>
<dbReference type="PANTHER" id="PTHR48025">
    <property type="entry name" value="OS02G0815200 PROTEIN"/>
    <property type="match status" value="1"/>
</dbReference>
<dbReference type="PANTHER" id="PTHR48025:SF17">
    <property type="entry name" value="28 KDA RIBONUCLEOPROTEIN, CHLOROPLASTIC"/>
    <property type="match status" value="1"/>
</dbReference>
<gene>
    <name evidence="4" type="ORF">Dsin_002836</name>
</gene>
<feature type="domain" description="RRM" evidence="3">
    <location>
        <begin position="56"/>
        <end position="132"/>
    </location>
</feature>
<feature type="domain" description="RRM" evidence="3">
    <location>
        <begin position="148"/>
        <end position="217"/>
    </location>
</feature>
<dbReference type="InterPro" id="IPR035979">
    <property type="entry name" value="RBD_domain_sf"/>
</dbReference>
<dbReference type="AlphaFoldDB" id="A0AAE0B7V5"/>
<evidence type="ECO:0000313" key="5">
    <source>
        <dbReference type="Proteomes" id="UP001281410"/>
    </source>
</evidence>
<dbReference type="InterPro" id="IPR012677">
    <property type="entry name" value="Nucleotide-bd_a/b_plait_sf"/>
</dbReference>
<sequence length="217" mass="24341">MNSLFGLSSEILCTQAGVRNAYGDIFPTSYNLTNFIASQKLTYKEYNSSNEELSKDRLIAQNVPWTSTTEVIRALFEKHGTVLDVEVSMHNKTRNSGLAFVTMSSPKEALVALNNLESNLKGRTLKVNYAKPKKKNPPPPVWPKPIIFNLFVANLSFEARAKDVREFFISQGCNIVFDEVFFHNNPRRSSGYGFVSFKTKKEADTALPAFEGKLTVS</sequence>